<dbReference type="Proteomes" id="UP001497516">
    <property type="component" value="Chromosome 5"/>
</dbReference>
<protein>
    <submittedName>
        <fullName evidence="1">Uncharacterized protein</fullName>
    </submittedName>
</protein>
<dbReference type="AlphaFoldDB" id="A0AAV2EY76"/>
<gene>
    <name evidence="1" type="ORF">LTRI10_LOCUS31336</name>
</gene>
<accession>A0AAV2EY76</accession>
<evidence type="ECO:0000313" key="1">
    <source>
        <dbReference type="EMBL" id="CAL1390557.1"/>
    </source>
</evidence>
<evidence type="ECO:0000313" key="2">
    <source>
        <dbReference type="Proteomes" id="UP001497516"/>
    </source>
</evidence>
<reference evidence="1 2" key="1">
    <citation type="submission" date="2024-04" db="EMBL/GenBank/DDBJ databases">
        <authorList>
            <person name="Fracassetti M."/>
        </authorList>
    </citation>
    <scope>NUCLEOTIDE SEQUENCE [LARGE SCALE GENOMIC DNA]</scope>
</reference>
<name>A0AAV2EY76_9ROSI</name>
<organism evidence="1 2">
    <name type="scientific">Linum trigynum</name>
    <dbReference type="NCBI Taxonomy" id="586398"/>
    <lineage>
        <taxon>Eukaryota</taxon>
        <taxon>Viridiplantae</taxon>
        <taxon>Streptophyta</taxon>
        <taxon>Embryophyta</taxon>
        <taxon>Tracheophyta</taxon>
        <taxon>Spermatophyta</taxon>
        <taxon>Magnoliopsida</taxon>
        <taxon>eudicotyledons</taxon>
        <taxon>Gunneridae</taxon>
        <taxon>Pentapetalae</taxon>
        <taxon>rosids</taxon>
        <taxon>fabids</taxon>
        <taxon>Malpighiales</taxon>
        <taxon>Linaceae</taxon>
        <taxon>Linum</taxon>
    </lineage>
</organism>
<sequence length="73" mass="7804">MGGVAADPFRVDSPDVAFCARHVFLSGNRAQLGFESAHGLFLSPGRTPEKGNSVGAFTFYGLMQTSILWGQNI</sequence>
<proteinExistence type="predicted"/>
<keyword evidence="2" id="KW-1185">Reference proteome</keyword>
<dbReference type="EMBL" id="OZ034818">
    <property type="protein sequence ID" value="CAL1390557.1"/>
    <property type="molecule type" value="Genomic_DNA"/>
</dbReference>